<dbReference type="Proteomes" id="UP000824469">
    <property type="component" value="Unassembled WGS sequence"/>
</dbReference>
<dbReference type="EMBL" id="JAHRHJ020000004">
    <property type="protein sequence ID" value="KAH9318838.1"/>
    <property type="molecule type" value="Genomic_DNA"/>
</dbReference>
<dbReference type="Gene3D" id="3.30.420.10">
    <property type="entry name" value="Ribonuclease H-like superfamily/Ribonuclease H"/>
    <property type="match status" value="1"/>
</dbReference>
<feature type="domain" description="RNase H type-1" evidence="1">
    <location>
        <begin position="152"/>
        <end position="267"/>
    </location>
</feature>
<dbReference type="InterPro" id="IPR012337">
    <property type="entry name" value="RNaseH-like_sf"/>
</dbReference>
<dbReference type="GO" id="GO:0003676">
    <property type="term" value="F:nucleic acid binding"/>
    <property type="evidence" value="ECO:0007669"/>
    <property type="project" value="InterPro"/>
</dbReference>
<sequence>MPAKVAHALGLTITHTYGYFYSMESKEVPLVGRIKYAQVDFATLPKKKVLATILVADIPPSYGMLLSMNFYKYVGGEILMDWSHALIPVNGKMKKLFPEKQYEFIVQKPDDPKVKILYEDMGHGNYMIMSLEEIQIPKGVLHDPNEVWILEFDGSCSLASSRAGVVLVPPEGKVHPFSFKLQFENTNNIVEYDTLIIGLNVVKEKGVKNLLACGDAELVVKQVRSLFQVKNKRLKHYKYQVWDYIEFFDAFSIEAVLREKNTRADSLDVSGSLMILHPNFSQDRFTIEMIHRPSVPNNA</sequence>
<gene>
    <name evidence="2" type="ORF">KI387_020607</name>
</gene>
<name>A0AA38GBJ7_TAXCH</name>
<evidence type="ECO:0000259" key="1">
    <source>
        <dbReference type="Pfam" id="PF13456"/>
    </source>
</evidence>
<organism evidence="2 3">
    <name type="scientific">Taxus chinensis</name>
    <name type="common">Chinese yew</name>
    <name type="synonym">Taxus wallichiana var. chinensis</name>
    <dbReference type="NCBI Taxonomy" id="29808"/>
    <lineage>
        <taxon>Eukaryota</taxon>
        <taxon>Viridiplantae</taxon>
        <taxon>Streptophyta</taxon>
        <taxon>Embryophyta</taxon>
        <taxon>Tracheophyta</taxon>
        <taxon>Spermatophyta</taxon>
        <taxon>Pinopsida</taxon>
        <taxon>Pinidae</taxon>
        <taxon>Conifers II</taxon>
        <taxon>Cupressales</taxon>
        <taxon>Taxaceae</taxon>
        <taxon>Taxus</taxon>
    </lineage>
</organism>
<dbReference type="PANTHER" id="PTHR48475:SF1">
    <property type="entry name" value="RNASE H TYPE-1 DOMAIN-CONTAINING PROTEIN"/>
    <property type="match status" value="1"/>
</dbReference>
<proteinExistence type="predicted"/>
<protein>
    <recommendedName>
        <fullName evidence="1">RNase H type-1 domain-containing protein</fullName>
    </recommendedName>
</protein>
<keyword evidence="3" id="KW-1185">Reference proteome</keyword>
<dbReference type="GO" id="GO:0004523">
    <property type="term" value="F:RNA-DNA hybrid ribonuclease activity"/>
    <property type="evidence" value="ECO:0007669"/>
    <property type="project" value="InterPro"/>
</dbReference>
<evidence type="ECO:0000313" key="2">
    <source>
        <dbReference type="EMBL" id="KAH9318838.1"/>
    </source>
</evidence>
<dbReference type="InterPro" id="IPR002156">
    <property type="entry name" value="RNaseH_domain"/>
</dbReference>
<dbReference type="PANTHER" id="PTHR48475">
    <property type="entry name" value="RIBONUCLEASE H"/>
    <property type="match status" value="1"/>
</dbReference>
<dbReference type="InterPro" id="IPR036397">
    <property type="entry name" value="RNaseH_sf"/>
</dbReference>
<accession>A0AA38GBJ7</accession>
<reference evidence="2 3" key="1">
    <citation type="journal article" date="2021" name="Nat. Plants">
        <title>The Taxus genome provides insights into paclitaxel biosynthesis.</title>
        <authorList>
            <person name="Xiong X."/>
            <person name="Gou J."/>
            <person name="Liao Q."/>
            <person name="Li Y."/>
            <person name="Zhou Q."/>
            <person name="Bi G."/>
            <person name="Li C."/>
            <person name="Du R."/>
            <person name="Wang X."/>
            <person name="Sun T."/>
            <person name="Guo L."/>
            <person name="Liang H."/>
            <person name="Lu P."/>
            <person name="Wu Y."/>
            <person name="Zhang Z."/>
            <person name="Ro D.K."/>
            <person name="Shang Y."/>
            <person name="Huang S."/>
            <person name="Yan J."/>
        </authorList>
    </citation>
    <scope>NUCLEOTIDE SEQUENCE [LARGE SCALE GENOMIC DNA]</scope>
    <source>
        <strain evidence="2">Ta-2019</strain>
    </source>
</reference>
<evidence type="ECO:0000313" key="3">
    <source>
        <dbReference type="Proteomes" id="UP000824469"/>
    </source>
</evidence>
<feature type="non-terminal residue" evidence="2">
    <location>
        <position position="299"/>
    </location>
</feature>
<dbReference type="AlphaFoldDB" id="A0AA38GBJ7"/>
<dbReference type="Pfam" id="PF13456">
    <property type="entry name" value="RVT_3"/>
    <property type="match status" value="1"/>
</dbReference>
<dbReference type="SUPFAM" id="SSF53098">
    <property type="entry name" value="Ribonuclease H-like"/>
    <property type="match status" value="1"/>
</dbReference>
<comment type="caution">
    <text evidence="2">The sequence shown here is derived from an EMBL/GenBank/DDBJ whole genome shotgun (WGS) entry which is preliminary data.</text>
</comment>
<dbReference type="CDD" id="cd09279">
    <property type="entry name" value="RNase_HI_like"/>
    <property type="match status" value="1"/>
</dbReference>